<keyword evidence="3 6" id="KW-0812">Transmembrane</keyword>
<protein>
    <submittedName>
        <fullName evidence="7">Bax inhibitor-1/YccA family protein</fullName>
    </submittedName>
</protein>
<keyword evidence="5 6" id="KW-0472">Membrane</keyword>
<sequence>METIQVNQRSMFQKVLGTFIVSLLIATVGLYVGQYIPPIMMFPLAALELILIISAFWIRKSKSVGYTFVYVFTFISGITTFPIVSHYVSIAGAQVVLLAFASTFGIFAVMGIIGAITKKDLSFLSTFLLVALLALVFISLFNIFSPLNSGGLLAFSAIGSIVFSLYIMYDFNQMKQHRISEEMVPLLALNLYLDFINLFTYILQLLGIIESDD</sequence>
<comment type="caution">
    <text evidence="7">The sequence shown here is derived from an EMBL/GenBank/DDBJ whole genome shotgun (WGS) entry which is preliminary data.</text>
</comment>
<comment type="subcellular location">
    <subcellularLocation>
        <location evidence="1">Membrane</location>
        <topology evidence="1">Multi-pass membrane protein</topology>
    </subcellularLocation>
</comment>
<feature type="transmembrane region" description="Helical" evidence="6">
    <location>
        <begin position="90"/>
        <end position="116"/>
    </location>
</feature>
<comment type="similarity">
    <text evidence="2 6">Belongs to the BI1 family.</text>
</comment>
<feature type="transmembrane region" description="Helical" evidence="6">
    <location>
        <begin position="123"/>
        <end position="144"/>
    </location>
</feature>
<dbReference type="PANTHER" id="PTHR23291:SF50">
    <property type="entry name" value="PROTEIN LIFEGUARD 4"/>
    <property type="match status" value="1"/>
</dbReference>
<evidence type="ECO:0000256" key="3">
    <source>
        <dbReference type="ARBA" id="ARBA00022692"/>
    </source>
</evidence>
<gene>
    <name evidence="7" type="ORF">G4D61_12215</name>
</gene>
<organism evidence="7 8">
    <name type="scientific">Heyndrickxia ginsengihumi</name>
    <dbReference type="NCBI Taxonomy" id="363870"/>
    <lineage>
        <taxon>Bacteria</taxon>
        <taxon>Bacillati</taxon>
        <taxon>Bacillota</taxon>
        <taxon>Bacilli</taxon>
        <taxon>Bacillales</taxon>
        <taxon>Bacillaceae</taxon>
        <taxon>Heyndrickxia</taxon>
    </lineage>
</organism>
<evidence type="ECO:0000256" key="4">
    <source>
        <dbReference type="ARBA" id="ARBA00022989"/>
    </source>
</evidence>
<evidence type="ECO:0000313" key="7">
    <source>
        <dbReference type="EMBL" id="NEY20723.1"/>
    </source>
</evidence>
<name>A0A6M0P8C5_9BACI</name>
<accession>A0A6M0P8C5</accession>
<evidence type="ECO:0000256" key="5">
    <source>
        <dbReference type="ARBA" id="ARBA00023136"/>
    </source>
</evidence>
<feature type="transmembrane region" description="Helical" evidence="6">
    <location>
        <begin position="12"/>
        <end position="33"/>
    </location>
</feature>
<keyword evidence="8" id="KW-1185">Reference proteome</keyword>
<evidence type="ECO:0000256" key="1">
    <source>
        <dbReference type="ARBA" id="ARBA00004141"/>
    </source>
</evidence>
<dbReference type="Proteomes" id="UP000476934">
    <property type="component" value="Unassembled WGS sequence"/>
</dbReference>
<feature type="transmembrane region" description="Helical" evidence="6">
    <location>
        <begin position="65"/>
        <end position="84"/>
    </location>
</feature>
<keyword evidence="4 6" id="KW-1133">Transmembrane helix</keyword>
<dbReference type="Pfam" id="PF01027">
    <property type="entry name" value="Bax1-I"/>
    <property type="match status" value="1"/>
</dbReference>
<feature type="transmembrane region" description="Helical" evidence="6">
    <location>
        <begin position="189"/>
        <end position="209"/>
    </location>
</feature>
<dbReference type="RefSeq" id="WP_025730969.1">
    <property type="nucleotide sequence ID" value="NZ_JAAIWK010000020.1"/>
</dbReference>
<dbReference type="CDD" id="cd10432">
    <property type="entry name" value="BI-1-like_bacterial"/>
    <property type="match status" value="1"/>
</dbReference>
<evidence type="ECO:0000256" key="2">
    <source>
        <dbReference type="ARBA" id="ARBA00010350"/>
    </source>
</evidence>
<dbReference type="InterPro" id="IPR006214">
    <property type="entry name" value="Bax_inhibitor_1-related"/>
</dbReference>
<feature type="transmembrane region" description="Helical" evidence="6">
    <location>
        <begin position="39"/>
        <end position="58"/>
    </location>
</feature>
<dbReference type="AlphaFoldDB" id="A0A6M0P8C5"/>
<reference evidence="7 8" key="1">
    <citation type="submission" date="2020-02" db="EMBL/GenBank/DDBJ databases">
        <authorList>
            <person name="Feng H."/>
        </authorList>
    </citation>
    <scope>NUCLEOTIDE SEQUENCE [LARGE SCALE GENOMIC DNA]</scope>
    <source>
        <strain evidence="7 8">Gsoil 114</strain>
    </source>
</reference>
<proteinExistence type="inferred from homology"/>
<evidence type="ECO:0000313" key="8">
    <source>
        <dbReference type="Proteomes" id="UP000476934"/>
    </source>
</evidence>
<evidence type="ECO:0000256" key="6">
    <source>
        <dbReference type="RuleBase" id="RU004379"/>
    </source>
</evidence>
<reference evidence="7 8" key="2">
    <citation type="submission" date="2020-03" db="EMBL/GenBank/DDBJ databases">
        <title>Bacillus aquiflavi sp. nov., isolated from yellow water of strong flavor Chinese baijiu in Yibin region of China.</title>
        <authorList>
            <person name="Xie J."/>
        </authorList>
    </citation>
    <scope>NUCLEOTIDE SEQUENCE [LARGE SCALE GENOMIC DNA]</scope>
    <source>
        <strain evidence="7 8">Gsoil 114</strain>
    </source>
</reference>
<dbReference type="GO" id="GO:0005886">
    <property type="term" value="C:plasma membrane"/>
    <property type="evidence" value="ECO:0007669"/>
    <property type="project" value="TreeGrafter"/>
</dbReference>
<dbReference type="PANTHER" id="PTHR23291">
    <property type="entry name" value="BAX INHIBITOR-RELATED"/>
    <property type="match status" value="1"/>
</dbReference>
<dbReference type="EMBL" id="JAAIWK010000020">
    <property type="protein sequence ID" value="NEY20723.1"/>
    <property type="molecule type" value="Genomic_DNA"/>
</dbReference>
<feature type="transmembrane region" description="Helical" evidence="6">
    <location>
        <begin position="150"/>
        <end position="169"/>
    </location>
</feature>